<proteinExistence type="inferred from homology"/>
<comment type="similarity">
    <text evidence="1">Belongs to the GppA/Ppx family.</text>
</comment>
<dbReference type="Proteomes" id="UP000614200">
    <property type="component" value="Unassembled WGS sequence"/>
</dbReference>
<keyword evidence="5" id="KW-1185">Reference proteome</keyword>
<evidence type="ECO:0000259" key="2">
    <source>
        <dbReference type="Pfam" id="PF02541"/>
    </source>
</evidence>
<gene>
    <name evidence="4" type="ORF">ISU02_01685</name>
</gene>
<evidence type="ECO:0000313" key="5">
    <source>
        <dbReference type="Proteomes" id="UP000614200"/>
    </source>
</evidence>
<dbReference type="Pfam" id="PF21447">
    <property type="entry name" value="Ppx-GppA_III"/>
    <property type="match status" value="1"/>
</dbReference>
<dbReference type="InterPro" id="IPR043129">
    <property type="entry name" value="ATPase_NBD"/>
</dbReference>
<dbReference type="InterPro" id="IPR003607">
    <property type="entry name" value="HD/PDEase_dom"/>
</dbReference>
<sequence length="502" mass="58590">MKPIYAAIDIGANSIKLKIIEYVSHKITVLEDISNDILIGEDVYECGFIQHQTVKEILKILSYFNKVLESYGVEKYRAVGTSAMREANNSKMVVEMLKIKTGIDVEIIEDSIEKFLTYKSMRDYMPNYRDIRKSALVVEINSGSCDVSIYHRNHLVKNDEIKLGTKNLKNVMHELEERSVVYPKVFLELLETRTSHMWQNIQIKKIKHFICLGGEAKLYKILLFDNKSVIPKKEFKEIYQNLINDHRALRFDMESRGFNWYEFVVSVLIYNMFFDLTSAEFLLIPDISLRDGIIANFIERDYNLNRYNAFNQDILTQALNISKRYKSSEAHLKAIESYALILFNALKKHFEFGERDELLLRLSAILHEIGKYTRMKDYLVTSYDKISNLSILGVKEEEIRIVAHVCRLISSSEHKDLDFELEGISETNYSTVFKLSSIMSIADALDKGKKQKIRIDRVKVTEDYMSIYIRYKQDITLEELSFQFTLSNFINTFGIIPELKEK</sequence>
<dbReference type="Gene3D" id="3.30.420.150">
    <property type="entry name" value="Exopolyphosphatase. Domain 2"/>
    <property type="match status" value="1"/>
</dbReference>
<dbReference type="SUPFAM" id="SSF109604">
    <property type="entry name" value="HD-domain/PDEase-like"/>
    <property type="match status" value="1"/>
</dbReference>
<comment type="caution">
    <text evidence="4">The sequence shown here is derived from an EMBL/GenBank/DDBJ whole genome shotgun (WGS) entry which is preliminary data.</text>
</comment>
<reference evidence="4 5" key="1">
    <citation type="submission" date="2020-11" db="EMBL/GenBank/DDBJ databases">
        <title>Fusibacter basophilias sp. nov.</title>
        <authorList>
            <person name="Qiu D."/>
        </authorList>
    </citation>
    <scope>NUCLEOTIDE SEQUENCE [LARGE SCALE GENOMIC DNA]</scope>
    <source>
        <strain evidence="4 5">Q10-2</strain>
    </source>
</reference>
<dbReference type="SUPFAM" id="SSF53067">
    <property type="entry name" value="Actin-like ATPase domain"/>
    <property type="match status" value="2"/>
</dbReference>
<evidence type="ECO:0000313" key="4">
    <source>
        <dbReference type="EMBL" id="MBF4691808.1"/>
    </source>
</evidence>
<protein>
    <recommendedName>
        <fullName evidence="6">Exopolyphosphatase</fullName>
    </recommendedName>
</protein>
<name>A0ABR9ZMW5_9FIRM</name>
<accession>A0ABR9ZMW5</accession>
<evidence type="ECO:0000256" key="1">
    <source>
        <dbReference type="ARBA" id="ARBA00007125"/>
    </source>
</evidence>
<evidence type="ECO:0008006" key="6">
    <source>
        <dbReference type="Google" id="ProtNLM"/>
    </source>
</evidence>
<dbReference type="CDD" id="cd00077">
    <property type="entry name" value="HDc"/>
    <property type="match status" value="1"/>
</dbReference>
<dbReference type="Pfam" id="PF02541">
    <property type="entry name" value="Ppx-GppA"/>
    <property type="match status" value="1"/>
</dbReference>
<organism evidence="4 5">
    <name type="scientific">Fusibacter ferrireducens</name>
    <dbReference type="NCBI Taxonomy" id="2785058"/>
    <lineage>
        <taxon>Bacteria</taxon>
        <taxon>Bacillati</taxon>
        <taxon>Bacillota</taxon>
        <taxon>Clostridia</taxon>
        <taxon>Eubacteriales</taxon>
        <taxon>Eubacteriales Family XII. Incertae Sedis</taxon>
        <taxon>Fusibacter</taxon>
    </lineage>
</organism>
<feature type="domain" description="Ppx/GppA phosphatase C-terminal" evidence="3">
    <location>
        <begin position="319"/>
        <end position="474"/>
    </location>
</feature>
<feature type="domain" description="Ppx/GppA phosphatase N-terminal" evidence="2">
    <location>
        <begin position="19"/>
        <end position="295"/>
    </location>
</feature>
<dbReference type="InterPro" id="IPR003695">
    <property type="entry name" value="Ppx_GppA_N"/>
</dbReference>
<dbReference type="EMBL" id="JADKNH010000001">
    <property type="protein sequence ID" value="MBF4691808.1"/>
    <property type="molecule type" value="Genomic_DNA"/>
</dbReference>
<evidence type="ECO:0000259" key="3">
    <source>
        <dbReference type="Pfam" id="PF21447"/>
    </source>
</evidence>
<dbReference type="PANTHER" id="PTHR30005:SF0">
    <property type="entry name" value="RETROGRADE REGULATION PROTEIN 2"/>
    <property type="match status" value="1"/>
</dbReference>
<dbReference type="InterPro" id="IPR048950">
    <property type="entry name" value="Ppx_GppA_C"/>
</dbReference>
<dbReference type="Gene3D" id="3.30.420.40">
    <property type="match status" value="1"/>
</dbReference>
<dbReference type="RefSeq" id="WP_194700039.1">
    <property type="nucleotide sequence ID" value="NZ_JADKNH010000001.1"/>
</dbReference>
<dbReference type="InterPro" id="IPR050273">
    <property type="entry name" value="GppA/Ppx_hydrolase"/>
</dbReference>
<dbReference type="PANTHER" id="PTHR30005">
    <property type="entry name" value="EXOPOLYPHOSPHATASE"/>
    <property type="match status" value="1"/>
</dbReference>
<dbReference type="Gene3D" id="1.10.3210.10">
    <property type="entry name" value="Hypothetical protein af1432"/>
    <property type="match status" value="1"/>
</dbReference>